<evidence type="ECO:0000313" key="1">
    <source>
        <dbReference type="EMBL" id="OAM91882.1"/>
    </source>
</evidence>
<keyword evidence="2" id="KW-1185">Reference proteome</keyword>
<dbReference type="EMBL" id="LRRQ01000003">
    <property type="protein sequence ID" value="OAM91882.1"/>
    <property type="molecule type" value="Genomic_DNA"/>
</dbReference>
<organism evidence="1 2">
    <name type="scientific">Termitidicoccus mucosus</name>
    <dbReference type="NCBI Taxonomy" id="1184151"/>
    <lineage>
        <taxon>Bacteria</taxon>
        <taxon>Pseudomonadati</taxon>
        <taxon>Verrucomicrobiota</taxon>
        <taxon>Opitutia</taxon>
        <taxon>Opitutales</taxon>
        <taxon>Opitutaceae</taxon>
        <taxon>Termitidicoccus</taxon>
    </lineage>
</organism>
<dbReference type="STRING" id="1184151.AW736_26240"/>
<comment type="caution">
    <text evidence="1">The sequence shown here is derived from an EMBL/GenBank/DDBJ whole genome shotgun (WGS) entry which is preliminary data.</text>
</comment>
<gene>
    <name evidence="1" type="ORF">AW736_26240</name>
</gene>
<dbReference type="RefSeq" id="WP_068773248.1">
    <property type="nucleotide sequence ID" value="NZ_CP109797.1"/>
</dbReference>
<name>A0A178IQ06_9BACT</name>
<accession>A0A178IQ06</accession>
<proteinExistence type="predicted"/>
<dbReference type="AlphaFoldDB" id="A0A178IQ06"/>
<dbReference type="Proteomes" id="UP000078486">
    <property type="component" value="Unassembled WGS sequence"/>
</dbReference>
<sequence>MPQFDIPEEDLVAIKSAQKLIASELGADLIPTDQLVQIVVKSVDSHALAVGVLNSMGSKSLEPPE</sequence>
<protein>
    <submittedName>
        <fullName evidence="1">Uncharacterized protein</fullName>
    </submittedName>
</protein>
<evidence type="ECO:0000313" key="2">
    <source>
        <dbReference type="Proteomes" id="UP000078486"/>
    </source>
</evidence>
<reference evidence="1 2" key="1">
    <citation type="submission" date="2016-01" db="EMBL/GenBank/DDBJ databases">
        <title>High potential of lignocellulose degradation of a new Verrucomicrobia species.</title>
        <authorList>
            <person name="Wang Y."/>
            <person name="Shi Y."/>
            <person name="Qiu Z."/>
            <person name="Liu S."/>
            <person name="Yang H."/>
        </authorList>
    </citation>
    <scope>NUCLEOTIDE SEQUENCE [LARGE SCALE GENOMIC DNA]</scope>
    <source>
        <strain evidence="1 2">TSB47</strain>
    </source>
</reference>